<comment type="PTM">
    <text evidence="7">Methylated by PrmC. Methylation increases the termination efficiency of RF1.</text>
</comment>
<dbReference type="Pfam" id="PF03462">
    <property type="entry name" value="PCRF"/>
    <property type="match status" value="1"/>
</dbReference>
<dbReference type="InterPro" id="IPR005139">
    <property type="entry name" value="PCRF"/>
</dbReference>
<dbReference type="InterPro" id="IPR004373">
    <property type="entry name" value="RF-1"/>
</dbReference>
<dbReference type="Pfam" id="PF00472">
    <property type="entry name" value="RF-1"/>
    <property type="match status" value="1"/>
</dbReference>
<dbReference type="Gene3D" id="3.30.70.1660">
    <property type="match status" value="2"/>
</dbReference>
<evidence type="ECO:0000256" key="7">
    <source>
        <dbReference type="HAMAP-Rule" id="MF_00093"/>
    </source>
</evidence>
<sequence length="359" mass="39809">MLEKLARIADRYEEANALLSSPEVIGDSKRFQAISKEQAQMSSIVELYHVLAQKQQELDDNLEIAGDPNEDPEMREMAKSEIHDLKDEITGLYSKAQLMLLPKNPDDGKNTILEIRAGTGGDEAALFVADLYKMYMKFAELNRWKCEVMDSNSTGIGGFKEICVSIEGKNVYSKLKFEAGTHRVQRVPATETQGRVHTSACTVAVLAEADDIEVEVNQGDLRVDTFRSSGAGGQHVNTTDSAIRITHIPTGIVVACQEERSQIKNRATAMKYLKAKLYEVQMNAAASEEAKLRKSMVGSGDRSERIRTYNYPQGRITDHRIGLTLYKLDDMMNTGNIGEIVDALIANHQADLLKAHSLA</sequence>
<dbReference type="NCBIfam" id="NF001859">
    <property type="entry name" value="PRK00591.1"/>
    <property type="match status" value="1"/>
</dbReference>
<dbReference type="FunFam" id="3.30.70.1660:FF:000002">
    <property type="entry name" value="Peptide chain release factor 1"/>
    <property type="match status" value="1"/>
</dbReference>
<evidence type="ECO:0000256" key="1">
    <source>
        <dbReference type="ARBA" id="ARBA00002986"/>
    </source>
</evidence>
<keyword evidence="6 7" id="KW-0648">Protein biosynthesis</keyword>
<dbReference type="PANTHER" id="PTHR43804">
    <property type="entry name" value="LD18447P"/>
    <property type="match status" value="1"/>
</dbReference>
<dbReference type="SMART" id="SM00937">
    <property type="entry name" value="PCRF"/>
    <property type="match status" value="1"/>
</dbReference>
<proteinExistence type="inferred from homology"/>
<accession>A0A2A4SWU4</accession>
<dbReference type="Gene3D" id="3.30.160.20">
    <property type="match status" value="1"/>
</dbReference>
<dbReference type="FunFam" id="3.30.70.1660:FF:000004">
    <property type="entry name" value="Peptide chain release factor 1"/>
    <property type="match status" value="1"/>
</dbReference>
<feature type="modified residue" description="N5-methylglutamine" evidence="7">
    <location>
        <position position="234"/>
    </location>
</feature>
<name>A0A2A4SWU4_9DELT</name>
<evidence type="ECO:0000256" key="3">
    <source>
        <dbReference type="ARBA" id="ARBA00010835"/>
    </source>
</evidence>
<evidence type="ECO:0000256" key="2">
    <source>
        <dbReference type="ARBA" id="ARBA00004496"/>
    </source>
</evidence>
<dbReference type="EMBL" id="NVSR01000115">
    <property type="protein sequence ID" value="PCI25237.1"/>
    <property type="molecule type" value="Genomic_DNA"/>
</dbReference>
<feature type="domain" description="Prokaryotic-type class I peptide chain release factors" evidence="9">
    <location>
        <begin position="227"/>
        <end position="243"/>
    </location>
</feature>
<evidence type="ECO:0000313" key="11">
    <source>
        <dbReference type="Proteomes" id="UP000218113"/>
    </source>
</evidence>
<comment type="similarity">
    <text evidence="3 7">Belongs to the prokaryotic/mitochondrial release factor family.</text>
</comment>
<keyword evidence="5 7" id="KW-0963">Cytoplasm</keyword>
<dbReference type="FunFam" id="3.30.160.20:FF:000004">
    <property type="entry name" value="Peptide chain release factor 1"/>
    <property type="match status" value="1"/>
</dbReference>
<evidence type="ECO:0000313" key="10">
    <source>
        <dbReference type="EMBL" id="PCI25237.1"/>
    </source>
</evidence>
<evidence type="ECO:0000256" key="8">
    <source>
        <dbReference type="NCBIfam" id="TIGR00019"/>
    </source>
</evidence>
<dbReference type="GO" id="GO:0005829">
    <property type="term" value="C:cytosol"/>
    <property type="evidence" value="ECO:0007669"/>
    <property type="project" value="UniProtKB-ARBA"/>
</dbReference>
<dbReference type="GO" id="GO:0016149">
    <property type="term" value="F:translation release factor activity, codon specific"/>
    <property type="evidence" value="ECO:0007669"/>
    <property type="project" value="UniProtKB-UniRule"/>
</dbReference>
<dbReference type="Proteomes" id="UP000218113">
    <property type="component" value="Unassembled WGS sequence"/>
</dbReference>
<evidence type="ECO:0000256" key="5">
    <source>
        <dbReference type="ARBA" id="ARBA00022490"/>
    </source>
</evidence>
<keyword evidence="4 7" id="KW-0488">Methylation</keyword>
<dbReference type="NCBIfam" id="TIGR00019">
    <property type="entry name" value="prfA"/>
    <property type="match status" value="1"/>
</dbReference>
<evidence type="ECO:0000259" key="9">
    <source>
        <dbReference type="PROSITE" id="PS00745"/>
    </source>
</evidence>
<dbReference type="AlphaFoldDB" id="A0A2A4SWU4"/>
<dbReference type="InterPro" id="IPR050057">
    <property type="entry name" value="Prokaryotic/Mito_RF"/>
</dbReference>
<evidence type="ECO:0000256" key="4">
    <source>
        <dbReference type="ARBA" id="ARBA00022481"/>
    </source>
</evidence>
<dbReference type="InterPro" id="IPR000352">
    <property type="entry name" value="Pep_chain_release_fac_I"/>
</dbReference>
<gene>
    <name evidence="7" type="primary">prfA</name>
    <name evidence="10" type="ORF">COB67_10865</name>
</gene>
<dbReference type="Gene3D" id="6.10.140.1950">
    <property type="match status" value="1"/>
</dbReference>
<comment type="caution">
    <text evidence="10">The sequence shown here is derived from an EMBL/GenBank/DDBJ whole genome shotgun (WGS) entry which is preliminary data.</text>
</comment>
<dbReference type="InterPro" id="IPR045853">
    <property type="entry name" value="Pep_chain_release_fac_I_sf"/>
</dbReference>
<reference evidence="11" key="1">
    <citation type="submission" date="2017-08" db="EMBL/GenBank/DDBJ databases">
        <title>A dynamic microbial community with high functional redundancy inhabits the cold, oxic subseafloor aquifer.</title>
        <authorList>
            <person name="Tully B.J."/>
            <person name="Wheat C.G."/>
            <person name="Glazer B.T."/>
            <person name="Huber J.A."/>
        </authorList>
    </citation>
    <scope>NUCLEOTIDE SEQUENCE [LARGE SCALE GENOMIC DNA]</scope>
</reference>
<organism evidence="10 11">
    <name type="scientific">SAR324 cluster bacterium</name>
    <dbReference type="NCBI Taxonomy" id="2024889"/>
    <lineage>
        <taxon>Bacteria</taxon>
        <taxon>Deltaproteobacteria</taxon>
        <taxon>SAR324 cluster</taxon>
    </lineage>
</organism>
<comment type="subcellular location">
    <subcellularLocation>
        <location evidence="2 7">Cytoplasm</location>
    </subcellularLocation>
</comment>
<dbReference type="SUPFAM" id="SSF75620">
    <property type="entry name" value="Release factor"/>
    <property type="match status" value="1"/>
</dbReference>
<dbReference type="PANTHER" id="PTHR43804:SF7">
    <property type="entry name" value="LD18447P"/>
    <property type="match status" value="1"/>
</dbReference>
<comment type="function">
    <text evidence="1 7">Peptide chain release factor 1 directs the termination of translation in response to the peptide chain termination codons UAG and UAA.</text>
</comment>
<dbReference type="PROSITE" id="PS00745">
    <property type="entry name" value="RF_PROK_I"/>
    <property type="match status" value="1"/>
</dbReference>
<protein>
    <recommendedName>
        <fullName evidence="7 8">Peptide chain release factor 1</fullName>
        <shortName evidence="7">RF-1</shortName>
    </recommendedName>
</protein>
<dbReference type="HAMAP" id="MF_00093">
    <property type="entry name" value="Rel_fac_1"/>
    <property type="match status" value="1"/>
</dbReference>
<evidence type="ECO:0000256" key="6">
    <source>
        <dbReference type="ARBA" id="ARBA00022917"/>
    </source>
</evidence>